<dbReference type="OrthoDB" id="2138282at2759"/>
<reference evidence="3" key="1">
    <citation type="submission" date="2020-12" db="EMBL/GenBank/DDBJ databases">
        <authorList>
            <person name="Iha C."/>
        </authorList>
    </citation>
    <scope>NUCLEOTIDE SEQUENCE</scope>
</reference>
<dbReference type="Pfam" id="PF13883">
    <property type="entry name" value="CREG_beta-barrel"/>
    <property type="match status" value="1"/>
</dbReference>
<dbReference type="InterPro" id="IPR055343">
    <property type="entry name" value="CREG_beta-barrel"/>
</dbReference>
<feature type="domain" description="CREG-like beta-barrel" evidence="2">
    <location>
        <begin position="73"/>
        <end position="218"/>
    </location>
</feature>
<dbReference type="Gene3D" id="2.30.110.10">
    <property type="entry name" value="Electron Transport, Fmn-binding Protein, Chain A"/>
    <property type="match status" value="1"/>
</dbReference>
<evidence type="ECO:0000259" key="2">
    <source>
        <dbReference type="Pfam" id="PF13883"/>
    </source>
</evidence>
<sequence>MALARRDASARQRTASTPWAPGAHRAPGPLPACRPARLAGRPCPTRRELHSSVALGAAADGQGSDAVAKPPIAETARTVVDITSHGTLCTLSDDGTPLGTHVTYVLDSDGQPILRLRRDAVHTANVARSGRCSLFVHPEDYPARCLARVTLLGEAEGVGEEEEEAFRMMHQAAHGEAAGVDRPSETDLLYRLRVSDCFFVGGLGGAATAESISSEDYTAAQPDVLRHDVPDIISQWNR</sequence>
<evidence type="ECO:0000313" key="3">
    <source>
        <dbReference type="EMBL" id="CAD7696395.1"/>
    </source>
</evidence>
<proteinExistence type="predicted"/>
<comment type="caution">
    <text evidence="3">The sequence shown here is derived from an EMBL/GenBank/DDBJ whole genome shotgun (WGS) entry which is preliminary data.</text>
</comment>
<dbReference type="PANTHER" id="PTHR13343:SF22">
    <property type="entry name" value="GLUTAMYL-TRNA REDUCTASE-BINDING PROTEIN, CHLOROPLASTIC"/>
    <property type="match status" value="1"/>
</dbReference>
<evidence type="ECO:0000313" key="4">
    <source>
        <dbReference type="Proteomes" id="UP000708148"/>
    </source>
</evidence>
<evidence type="ECO:0000256" key="1">
    <source>
        <dbReference type="SAM" id="MobiDB-lite"/>
    </source>
</evidence>
<dbReference type="PANTHER" id="PTHR13343">
    <property type="entry name" value="CREG1 PROTEIN"/>
    <property type="match status" value="1"/>
</dbReference>
<dbReference type="InterPro" id="IPR012349">
    <property type="entry name" value="Split_barrel_FMN-bd"/>
</dbReference>
<protein>
    <recommendedName>
        <fullName evidence="2">CREG-like beta-barrel domain-containing protein</fullName>
    </recommendedName>
</protein>
<organism evidence="3 4">
    <name type="scientific">Ostreobium quekettii</name>
    <dbReference type="NCBI Taxonomy" id="121088"/>
    <lineage>
        <taxon>Eukaryota</taxon>
        <taxon>Viridiplantae</taxon>
        <taxon>Chlorophyta</taxon>
        <taxon>core chlorophytes</taxon>
        <taxon>Ulvophyceae</taxon>
        <taxon>TCBD clade</taxon>
        <taxon>Bryopsidales</taxon>
        <taxon>Ostreobineae</taxon>
        <taxon>Ostreobiaceae</taxon>
        <taxon>Ostreobium</taxon>
    </lineage>
</organism>
<keyword evidence="4" id="KW-1185">Reference proteome</keyword>
<name>A0A8S1INT4_9CHLO</name>
<dbReference type="Proteomes" id="UP000708148">
    <property type="component" value="Unassembled WGS sequence"/>
</dbReference>
<gene>
    <name evidence="3" type="ORF">OSTQU699_LOCUS1756</name>
</gene>
<dbReference type="AlphaFoldDB" id="A0A8S1INT4"/>
<dbReference type="SUPFAM" id="SSF50475">
    <property type="entry name" value="FMN-binding split barrel"/>
    <property type="match status" value="1"/>
</dbReference>
<dbReference type="EMBL" id="CAJHUC010000472">
    <property type="protein sequence ID" value="CAD7696395.1"/>
    <property type="molecule type" value="Genomic_DNA"/>
</dbReference>
<accession>A0A8S1INT4</accession>
<feature type="compositionally biased region" description="Basic and acidic residues" evidence="1">
    <location>
        <begin position="1"/>
        <end position="10"/>
    </location>
</feature>
<feature type="region of interest" description="Disordered" evidence="1">
    <location>
        <begin position="1"/>
        <end position="32"/>
    </location>
</feature>
<dbReference type="GO" id="GO:0005737">
    <property type="term" value="C:cytoplasm"/>
    <property type="evidence" value="ECO:0007669"/>
    <property type="project" value="UniProtKB-ARBA"/>
</dbReference>